<protein>
    <submittedName>
        <fullName evidence="1">Uncharacterized protein</fullName>
    </submittedName>
</protein>
<dbReference type="RefSeq" id="WP_278245019.1">
    <property type="nucleotide sequence ID" value="NZ_DAMAXS010000003.1"/>
</dbReference>
<evidence type="ECO:0000313" key="2">
    <source>
        <dbReference type="Proteomes" id="UP000183255"/>
    </source>
</evidence>
<sequence>MKKTIAKILMGVMLASLLFSVNTYAGENDIPRMFSIMRVEVRK</sequence>
<evidence type="ECO:0000313" key="1">
    <source>
        <dbReference type="EMBL" id="SDI13604.1"/>
    </source>
</evidence>
<dbReference type="EMBL" id="FNDZ01000001">
    <property type="protein sequence ID" value="SDI13604.1"/>
    <property type="molecule type" value="Genomic_DNA"/>
</dbReference>
<dbReference type="AlphaFoldDB" id="A0A1G8I427"/>
<gene>
    <name evidence="1" type="ORF">SAMN05421804_101763</name>
</gene>
<name>A0A1G8I427_9CLOT</name>
<dbReference type="Proteomes" id="UP000183255">
    <property type="component" value="Unassembled WGS sequence"/>
</dbReference>
<proteinExistence type="predicted"/>
<accession>A0A1G8I427</accession>
<reference evidence="1 2" key="1">
    <citation type="submission" date="2016-10" db="EMBL/GenBank/DDBJ databases">
        <authorList>
            <person name="de Groot N.N."/>
        </authorList>
    </citation>
    <scope>NUCLEOTIDE SEQUENCE [LARGE SCALE GENOMIC DNA]</scope>
    <source>
        <strain evidence="1 2">CGMCC 1.5058</strain>
    </source>
</reference>
<organism evidence="1 2">
    <name type="scientific">Proteiniclasticum ruminis</name>
    <dbReference type="NCBI Taxonomy" id="398199"/>
    <lineage>
        <taxon>Bacteria</taxon>
        <taxon>Bacillati</taxon>
        <taxon>Bacillota</taxon>
        <taxon>Clostridia</taxon>
        <taxon>Eubacteriales</taxon>
        <taxon>Clostridiaceae</taxon>
        <taxon>Proteiniclasticum</taxon>
    </lineage>
</organism>